<protein>
    <recommendedName>
        <fullName evidence="2">alpha-L-fucosidase</fullName>
        <ecNumber evidence="2">3.2.1.51</ecNumber>
    </recommendedName>
</protein>
<dbReference type="SMART" id="SM00812">
    <property type="entry name" value="Alpha_L_fucos"/>
    <property type="match status" value="1"/>
</dbReference>
<dbReference type="Pfam" id="PF01120">
    <property type="entry name" value="Alpha_L_fucos"/>
    <property type="match status" value="1"/>
</dbReference>
<evidence type="ECO:0000256" key="1">
    <source>
        <dbReference type="ARBA" id="ARBA00007951"/>
    </source>
</evidence>
<keyword evidence="5" id="KW-0326">Glycosidase</keyword>
<dbReference type="SUPFAM" id="SSF51445">
    <property type="entry name" value="(Trans)glycosidases"/>
    <property type="match status" value="1"/>
</dbReference>
<keyword evidence="4" id="KW-0378">Hydrolase</keyword>
<sequence>MSLSRRTILALGAALPASAVLSRTAAAAGGAHPAAADGITPAPIIPVSPGDTDGRIVAKAAHVVPTPHQLAWQRNELTVFTHYGMNTFTDREWGSGCEDPAWFAPERVDVTQWMRVYRAAGAKLVMLTVKHHDGFVLYPTRYTRHSVTASAWKSDVLGAYVRAARAAGLKVGVYLSPADGAELPHAWHADWVTKIRAKQQAGEVLSIEEQATLEDGDRAPGGHGRYGNGSARTPRTLPTLVDGDDRARAVARGDLPTFHVTVDDYDAYYLNQVYELFTQYGPIDELWLDGANPWTDAGITQEYDFATFYEVIGELSPKTVVFKAPCGVRWIGNEKGIARESEWSVLPVTGDGVRMQVPGGESGADLGSRERLTGNPDVTSLRWFPGEADVSLRPGWYHHPDQRPKAAGELVARYEQSVGRNAVLLLNVPPAKDGRVDPADVAELTSFRRALDRTYGTNLLSGARGRAAAALADPRLTTGWSPAGGAVTGALELTLPEAVTFDRVRLGEDITRGQRVEGCAVDVWDGTGWRPAAAATTIGYSRILVLSSPVTAGRVRVRITAARDTPRLAFLGLHRSAEPT</sequence>
<dbReference type="InterPro" id="IPR017853">
    <property type="entry name" value="GH"/>
</dbReference>
<evidence type="ECO:0000313" key="9">
    <source>
        <dbReference type="EMBL" id="GAA0447521.1"/>
    </source>
</evidence>
<evidence type="ECO:0000256" key="4">
    <source>
        <dbReference type="ARBA" id="ARBA00022801"/>
    </source>
</evidence>
<dbReference type="InterPro" id="IPR008979">
    <property type="entry name" value="Galactose-bd-like_sf"/>
</dbReference>
<feature type="region of interest" description="Disordered" evidence="6">
    <location>
        <begin position="210"/>
        <end position="242"/>
    </location>
</feature>
<dbReference type="PANTHER" id="PTHR10030:SF37">
    <property type="entry name" value="ALPHA-L-FUCOSIDASE-RELATED"/>
    <property type="match status" value="1"/>
</dbReference>
<dbReference type="InterPro" id="IPR057739">
    <property type="entry name" value="Glyco_hydro_29_N"/>
</dbReference>
<dbReference type="Gene3D" id="3.20.20.80">
    <property type="entry name" value="Glycosidases"/>
    <property type="match status" value="1"/>
</dbReference>
<dbReference type="SUPFAM" id="SSF49785">
    <property type="entry name" value="Galactose-binding domain-like"/>
    <property type="match status" value="1"/>
</dbReference>
<evidence type="ECO:0000256" key="5">
    <source>
        <dbReference type="ARBA" id="ARBA00023295"/>
    </source>
</evidence>
<comment type="similarity">
    <text evidence="1">Belongs to the glycosyl hydrolase 29 family.</text>
</comment>
<evidence type="ECO:0000256" key="6">
    <source>
        <dbReference type="SAM" id="MobiDB-lite"/>
    </source>
</evidence>
<dbReference type="PANTHER" id="PTHR10030">
    <property type="entry name" value="ALPHA-L-FUCOSIDASE"/>
    <property type="match status" value="1"/>
</dbReference>
<dbReference type="RefSeq" id="WP_346093200.1">
    <property type="nucleotide sequence ID" value="NZ_BAAABY010000009.1"/>
</dbReference>
<proteinExistence type="inferred from homology"/>
<dbReference type="PROSITE" id="PS51318">
    <property type="entry name" value="TAT"/>
    <property type="match status" value="1"/>
</dbReference>
<evidence type="ECO:0000256" key="7">
    <source>
        <dbReference type="SAM" id="SignalP"/>
    </source>
</evidence>
<gene>
    <name evidence="9" type="ORF">GCM10010361_09270</name>
</gene>
<keyword evidence="3 7" id="KW-0732">Signal</keyword>
<evidence type="ECO:0000256" key="2">
    <source>
        <dbReference type="ARBA" id="ARBA00012662"/>
    </source>
</evidence>
<feature type="domain" description="Glycoside hydrolase family 29 N-terminal" evidence="8">
    <location>
        <begin position="102"/>
        <end position="318"/>
    </location>
</feature>
<feature type="signal peptide" evidence="7">
    <location>
        <begin position="1"/>
        <end position="27"/>
    </location>
</feature>
<feature type="chain" id="PRO_5046927203" description="alpha-L-fucosidase" evidence="7">
    <location>
        <begin position="28"/>
        <end position="580"/>
    </location>
</feature>
<evidence type="ECO:0000259" key="8">
    <source>
        <dbReference type="Pfam" id="PF01120"/>
    </source>
</evidence>
<dbReference type="InterPro" id="IPR006311">
    <property type="entry name" value="TAT_signal"/>
</dbReference>
<evidence type="ECO:0000256" key="3">
    <source>
        <dbReference type="ARBA" id="ARBA00022729"/>
    </source>
</evidence>
<dbReference type="EC" id="3.2.1.51" evidence="2"/>
<name>A0ABN0ZIJ3_9ACTN</name>
<accession>A0ABN0ZIJ3</accession>
<comment type="caution">
    <text evidence="9">The sequence shown here is derived from an EMBL/GenBank/DDBJ whole genome shotgun (WGS) entry which is preliminary data.</text>
</comment>
<dbReference type="EMBL" id="BAAABY010000009">
    <property type="protein sequence ID" value="GAA0447521.1"/>
    <property type="molecule type" value="Genomic_DNA"/>
</dbReference>
<keyword evidence="10" id="KW-1185">Reference proteome</keyword>
<evidence type="ECO:0000313" key="10">
    <source>
        <dbReference type="Proteomes" id="UP001500909"/>
    </source>
</evidence>
<dbReference type="InterPro" id="IPR000933">
    <property type="entry name" value="Glyco_hydro_29"/>
</dbReference>
<dbReference type="Proteomes" id="UP001500909">
    <property type="component" value="Unassembled WGS sequence"/>
</dbReference>
<dbReference type="Gene3D" id="2.60.120.260">
    <property type="entry name" value="Galactose-binding domain-like"/>
    <property type="match status" value="1"/>
</dbReference>
<reference evidence="9 10" key="1">
    <citation type="journal article" date="2019" name="Int. J. Syst. Evol. Microbiol.">
        <title>The Global Catalogue of Microorganisms (GCM) 10K type strain sequencing project: providing services to taxonomists for standard genome sequencing and annotation.</title>
        <authorList>
            <consortium name="The Broad Institute Genomics Platform"/>
            <consortium name="The Broad Institute Genome Sequencing Center for Infectious Disease"/>
            <person name="Wu L."/>
            <person name="Ma J."/>
        </authorList>
    </citation>
    <scope>NUCLEOTIDE SEQUENCE [LARGE SCALE GENOMIC DNA]</scope>
    <source>
        <strain evidence="9 10">JCM 4805</strain>
    </source>
</reference>
<organism evidence="9 10">
    <name type="scientific">Streptomyces olivaceiscleroticus</name>
    <dbReference type="NCBI Taxonomy" id="68245"/>
    <lineage>
        <taxon>Bacteria</taxon>
        <taxon>Bacillati</taxon>
        <taxon>Actinomycetota</taxon>
        <taxon>Actinomycetes</taxon>
        <taxon>Kitasatosporales</taxon>
        <taxon>Streptomycetaceae</taxon>
        <taxon>Streptomyces</taxon>
    </lineage>
</organism>